<dbReference type="InterPro" id="IPR001394">
    <property type="entry name" value="Peptidase_C19_UCH"/>
</dbReference>
<feature type="domain" description="USP" evidence="8">
    <location>
        <begin position="25"/>
        <end position="338"/>
    </location>
</feature>
<dbReference type="InterPro" id="IPR018200">
    <property type="entry name" value="USP_CS"/>
</dbReference>
<keyword evidence="10" id="KW-1185">Reference proteome</keyword>
<accession>A0A6A3B944</accession>
<dbReference type="InterPro" id="IPR038765">
    <property type="entry name" value="Papain-like_cys_pep_sf"/>
</dbReference>
<dbReference type="Proteomes" id="UP000436088">
    <property type="component" value="Unassembled WGS sequence"/>
</dbReference>
<dbReference type="GO" id="GO:0016579">
    <property type="term" value="P:protein deubiquitination"/>
    <property type="evidence" value="ECO:0007669"/>
    <property type="project" value="InterPro"/>
</dbReference>
<comment type="similarity">
    <text evidence="2">Belongs to the peptidase C19 family.</text>
</comment>
<dbReference type="PROSITE" id="PS00972">
    <property type="entry name" value="USP_1"/>
    <property type="match status" value="1"/>
</dbReference>
<evidence type="ECO:0000313" key="10">
    <source>
        <dbReference type="Proteomes" id="UP000436088"/>
    </source>
</evidence>
<reference evidence="9" key="1">
    <citation type="submission" date="2019-09" db="EMBL/GenBank/DDBJ databases">
        <title>Draft genome information of white flower Hibiscus syriacus.</title>
        <authorList>
            <person name="Kim Y.-M."/>
        </authorList>
    </citation>
    <scope>NUCLEOTIDE SEQUENCE [LARGE SCALE GENOMIC DNA]</scope>
    <source>
        <strain evidence="9">YM2019G1</strain>
    </source>
</reference>
<protein>
    <recommendedName>
        <fullName evidence="3">ubiquitinyl hydrolase 1</fullName>
        <ecNumber evidence="3">3.4.19.12</ecNumber>
    </recommendedName>
</protein>
<sequence length="369" mass="41387">MGFVELQMTWQPSLLSEKRKKGPPLGLRNLGNSCYLNSVLQCLTYTPPLANFCLRSQHSSSCDASASKKPRDCPFCILEAWIARSLTLDLTLDSPSKIQSCIKIFAEHFRFGRQEDAHEFLRYVIDACHNTCLRLKKLRRKGSEGVGGGGEAVNGNTVVKEIFGGALQSQVKCLGCGGESNKVDEIMDISLDILNSGSLKEAMHKFFKPEVLDGNNKYKCDNCKKLVAARKQLSICQAPNILVIQLKRFEGILGAKIDRLITFDEVLILSTFMSKASQDPHPVYNLFGTIVHSGYSPESGHYYAYIKDAMGRWYCCNDSLSHFQPYRRSCLRIIYSSLVLTKGQGLTVPLFLQMELNHMILMEVRHPKS</sequence>
<keyword evidence="6 9" id="KW-0378">Hydrolase</keyword>
<keyword evidence="4" id="KW-0645">Protease</keyword>
<comment type="caution">
    <text evidence="9">The sequence shown here is derived from an EMBL/GenBank/DDBJ whole genome shotgun (WGS) entry which is preliminary data.</text>
</comment>
<dbReference type="GO" id="GO:0004843">
    <property type="term" value="F:cysteine-type deubiquitinase activity"/>
    <property type="evidence" value="ECO:0007669"/>
    <property type="project" value="UniProtKB-EC"/>
</dbReference>
<dbReference type="PROSITE" id="PS50235">
    <property type="entry name" value="USP_3"/>
    <property type="match status" value="1"/>
</dbReference>
<dbReference type="Pfam" id="PF00443">
    <property type="entry name" value="UCH"/>
    <property type="match status" value="1"/>
</dbReference>
<dbReference type="GO" id="GO:0006508">
    <property type="term" value="P:proteolysis"/>
    <property type="evidence" value="ECO:0007669"/>
    <property type="project" value="UniProtKB-KW"/>
</dbReference>
<dbReference type="SUPFAM" id="SSF54001">
    <property type="entry name" value="Cysteine proteinases"/>
    <property type="match status" value="1"/>
</dbReference>
<dbReference type="InterPro" id="IPR050164">
    <property type="entry name" value="Peptidase_C19"/>
</dbReference>
<gene>
    <name evidence="9" type="ORF">F3Y22_tig00110206pilonHSYRG00184</name>
</gene>
<dbReference type="GO" id="GO:0005829">
    <property type="term" value="C:cytosol"/>
    <property type="evidence" value="ECO:0007669"/>
    <property type="project" value="TreeGrafter"/>
</dbReference>
<dbReference type="FunFam" id="3.90.70.10:FF:000118">
    <property type="entry name" value="Ubiquitin carboxyl-terminal hydrolase 25"/>
    <property type="match status" value="1"/>
</dbReference>
<name>A0A6A3B944_HIBSY</name>
<evidence type="ECO:0000256" key="2">
    <source>
        <dbReference type="ARBA" id="ARBA00009085"/>
    </source>
</evidence>
<dbReference type="PROSITE" id="PS00973">
    <property type="entry name" value="USP_2"/>
    <property type="match status" value="1"/>
</dbReference>
<dbReference type="EMBL" id="VEPZ02000876">
    <property type="protein sequence ID" value="KAE8713604.1"/>
    <property type="molecule type" value="Genomic_DNA"/>
</dbReference>
<dbReference type="AlphaFoldDB" id="A0A6A3B944"/>
<dbReference type="PANTHER" id="PTHR24006:SF758">
    <property type="entry name" value="UBIQUITIN CARBOXYL-TERMINAL HYDROLASE 36"/>
    <property type="match status" value="1"/>
</dbReference>
<evidence type="ECO:0000256" key="3">
    <source>
        <dbReference type="ARBA" id="ARBA00012759"/>
    </source>
</evidence>
<proteinExistence type="inferred from homology"/>
<comment type="catalytic activity">
    <reaction evidence="1">
        <text>Thiol-dependent hydrolysis of ester, thioester, amide, peptide and isopeptide bonds formed by the C-terminal Gly of ubiquitin (a 76-residue protein attached to proteins as an intracellular targeting signal).</text>
        <dbReference type="EC" id="3.4.19.12"/>
    </reaction>
</comment>
<dbReference type="PANTHER" id="PTHR24006">
    <property type="entry name" value="UBIQUITIN CARBOXYL-TERMINAL HYDROLASE"/>
    <property type="match status" value="1"/>
</dbReference>
<keyword evidence="5" id="KW-0833">Ubl conjugation pathway</keyword>
<evidence type="ECO:0000256" key="1">
    <source>
        <dbReference type="ARBA" id="ARBA00000707"/>
    </source>
</evidence>
<organism evidence="9 10">
    <name type="scientific">Hibiscus syriacus</name>
    <name type="common">Rose of Sharon</name>
    <dbReference type="NCBI Taxonomy" id="106335"/>
    <lineage>
        <taxon>Eukaryota</taxon>
        <taxon>Viridiplantae</taxon>
        <taxon>Streptophyta</taxon>
        <taxon>Embryophyta</taxon>
        <taxon>Tracheophyta</taxon>
        <taxon>Spermatophyta</taxon>
        <taxon>Magnoliopsida</taxon>
        <taxon>eudicotyledons</taxon>
        <taxon>Gunneridae</taxon>
        <taxon>Pentapetalae</taxon>
        <taxon>rosids</taxon>
        <taxon>malvids</taxon>
        <taxon>Malvales</taxon>
        <taxon>Malvaceae</taxon>
        <taxon>Malvoideae</taxon>
        <taxon>Hibiscus</taxon>
    </lineage>
</organism>
<keyword evidence="7" id="KW-0788">Thiol protease</keyword>
<evidence type="ECO:0000259" key="8">
    <source>
        <dbReference type="PROSITE" id="PS50235"/>
    </source>
</evidence>
<dbReference type="Gene3D" id="3.90.70.10">
    <property type="entry name" value="Cysteine proteinases"/>
    <property type="match status" value="1"/>
</dbReference>
<dbReference type="GO" id="GO:0005634">
    <property type="term" value="C:nucleus"/>
    <property type="evidence" value="ECO:0007669"/>
    <property type="project" value="TreeGrafter"/>
</dbReference>
<dbReference type="InterPro" id="IPR028889">
    <property type="entry name" value="USP"/>
</dbReference>
<evidence type="ECO:0000256" key="7">
    <source>
        <dbReference type="ARBA" id="ARBA00022807"/>
    </source>
</evidence>
<evidence type="ECO:0000256" key="6">
    <source>
        <dbReference type="ARBA" id="ARBA00022801"/>
    </source>
</evidence>
<dbReference type="CDD" id="cd02661">
    <property type="entry name" value="Peptidase_C19E"/>
    <property type="match status" value="1"/>
</dbReference>
<evidence type="ECO:0000313" key="9">
    <source>
        <dbReference type="EMBL" id="KAE8713604.1"/>
    </source>
</evidence>
<evidence type="ECO:0000256" key="5">
    <source>
        <dbReference type="ARBA" id="ARBA00022786"/>
    </source>
</evidence>
<dbReference type="EC" id="3.4.19.12" evidence="3"/>
<evidence type="ECO:0000256" key="4">
    <source>
        <dbReference type="ARBA" id="ARBA00022670"/>
    </source>
</evidence>